<comment type="domain">
    <text evidence="11">The DHHC domain is required for palmitoyltransferase activity.</text>
</comment>
<evidence type="ECO:0000256" key="11">
    <source>
        <dbReference type="RuleBase" id="RU079119"/>
    </source>
</evidence>
<dbReference type="PANTHER" id="PTHR22883">
    <property type="entry name" value="ZINC FINGER DHHC DOMAIN CONTAINING PROTEIN"/>
    <property type="match status" value="1"/>
</dbReference>
<dbReference type="PANTHER" id="PTHR22883:SF23">
    <property type="entry name" value="PALMITOYLTRANSFERASE ZDHHC6"/>
    <property type="match status" value="1"/>
</dbReference>
<keyword evidence="2 11" id="KW-0808">Transferase</keyword>
<feature type="transmembrane region" description="Helical" evidence="11">
    <location>
        <begin position="204"/>
        <end position="224"/>
    </location>
</feature>
<feature type="compositionally biased region" description="Basic and acidic residues" evidence="12">
    <location>
        <begin position="460"/>
        <end position="471"/>
    </location>
</feature>
<dbReference type="EC" id="2.3.1.225" evidence="11"/>
<dbReference type="GO" id="GO:0016020">
    <property type="term" value="C:membrane"/>
    <property type="evidence" value="ECO:0007669"/>
    <property type="project" value="UniProtKB-SubCell"/>
</dbReference>
<evidence type="ECO:0000256" key="5">
    <source>
        <dbReference type="ARBA" id="ARBA00023136"/>
    </source>
</evidence>
<dbReference type="GO" id="GO:0005783">
    <property type="term" value="C:endoplasmic reticulum"/>
    <property type="evidence" value="ECO:0007669"/>
    <property type="project" value="TreeGrafter"/>
</dbReference>
<dbReference type="AlphaFoldDB" id="A0AAV9JIN5"/>
<evidence type="ECO:0000256" key="6">
    <source>
        <dbReference type="ARBA" id="ARBA00023139"/>
    </source>
</evidence>
<dbReference type="GO" id="GO:0005794">
    <property type="term" value="C:Golgi apparatus"/>
    <property type="evidence" value="ECO:0007669"/>
    <property type="project" value="TreeGrafter"/>
</dbReference>
<comment type="similarity">
    <text evidence="9">Belongs to the DHHC palmitoyltransferase family. PFA5 subfamily.</text>
</comment>
<organism evidence="14 15">
    <name type="scientific">Oleoguttula mirabilis</name>
    <dbReference type="NCBI Taxonomy" id="1507867"/>
    <lineage>
        <taxon>Eukaryota</taxon>
        <taxon>Fungi</taxon>
        <taxon>Dikarya</taxon>
        <taxon>Ascomycota</taxon>
        <taxon>Pezizomycotina</taxon>
        <taxon>Dothideomycetes</taxon>
        <taxon>Dothideomycetidae</taxon>
        <taxon>Mycosphaerellales</taxon>
        <taxon>Teratosphaeriaceae</taxon>
        <taxon>Oleoguttula</taxon>
    </lineage>
</organism>
<feature type="transmembrane region" description="Helical" evidence="11">
    <location>
        <begin position="55"/>
        <end position="77"/>
    </location>
</feature>
<evidence type="ECO:0000259" key="13">
    <source>
        <dbReference type="Pfam" id="PF01529"/>
    </source>
</evidence>
<keyword evidence="4 11" id="KW-1133">Transmembrane helix</keyword>
<proteinExistence type="inferred from homology"/>
<comment type="caution">
    <text evidence="14">The sequence shown here is derived from an EMBL/GenBank/DDBJ whole genome shotgun (WGS) entry which is preliminary data.</text>
</comment>
<dbReference type="GO" id="GO:0019706">
    <property type="term" value="F:protein-cysteine S-palmitoyltransferase activity"/>
    <property type="evidence" value="ECO:0007669"/>
    <property type="project" value="UniProtKB-EC"/>
</dbReference>
<feature type="transmembrane region" description="Helical" evidence="11">
    <location>
        <begin position="21"/>
        <end position="43"/>
    </location>
</feature>
<keyword evidence="3 11" id="KW-0812">Transmembrane</keyword>
<dbReference type="EMBL" id="JAVFHQ010000023">
    <property type="protein sequence ID" value="KAK4544731.1"/>
    <property type="molecule type" value="Genomic_DNA"/>
</dbReference>
<feature type="region of interest" description="Disordered" evidence="12">
    <location>
        <begin position="292"/>
        <end position="317"/>
    </location>
</feature>
<keyword evidence="7" id="KW-0449">Lipoprotein</keyword>
<dbReference type="Proteomes" id="UP001324427">
    <property type="component" value="Unassembled WGS sequence"/>
</dbReference>
<evidence type="ECO:0000256" key="12">
    <source>
        <dbReference type="SAM" id="MobiDB-lite"/>
    </source>
</evidence>
<keyword evidence="6" id="KW-0564">Palmitate</keyword>
<evidence type="ECO:0000256" key="2">
    <source>
        <dbReference type="ARBA" id="ARBA00022679"/>
    </source>
</evidence>
<evidence type="ECO:0000313" key="14">
    <source>
        <dbReference type="EMBL" id="KAK4544731.1"/>
    </source>
</evidence>
<feature type="region of interest" description="Disordered" evidence="12">
    <location>
        <begin position="433"/>
        <end position="479"/>
    </location>
</feature>
<sequence>MASKDYSTQPTNKVALATAKVVPVFLALIVVYCSYVVVGPLSIEYLLNNSEKRRIAAGIAIPIVWFVLLVPVAATWLRLLVVVFGDPGYVPCDGALQPPAEFWMKDVFVCTSSPRAREQSGGTAGLYSGLSSIEKCEKKPADFQIGSSQGLPIWCEHCRTWKPDRAHHNQDTGRCTLKMDHFCPWRLIVGGVVGERSMKFFLQFLTYSWLLSTYAMIVLAYFVHEDHSNVQWLIALGLAGFFVLFTLGMGFNTLHMLMGNVTSIESINPSNRTMLLAVLLPPELQNYAIEVPRPTYTPPSRSGDSERPLTSEIDDPSHSSYFNNEGRHWPLRKLARSAHWKGTVTYPLEGTLPTDQPPLPAPEPRTFAILETWPGMNPWDLGTPWRNLTAVLGTQLHNWLLPIRHSPCCDHSSAVSFYPLGPQFEELLEDVGLVQPPQQPPGSGSRKRKKRLSEGWQNGERPDGWVSEKEARRTRRTRL</sequence>
<evidence type="ECO:0000256" key="9">
    <source>
        <dbReference type="ARBA" id="ARBA00038298"/>
    </source>
</evidence>
<evidence type="ECO:0000313" key="15">
    <source>
        <dbReference type="Proteomes" id="UP001324427"/>
    </source>
</evidence>
<gene>
    <name evidence="14" type="ORF">LTR36_003980</name>
</gene>
<protein>
    <recommendedName>
        <fullName evidence="11">Palmitoyltransferase</fullName>
        <ecNumber evidence="11">2.3.1.225</ecNumber>
    </recommendedName>
</protein>
<dbReference type="InterPro" id="IPR001594">
    <property type="entry name" value="Palmitoyltrfase_DHHC"/>
</dbReference>
<feature type="domain" description="Palmitoyltransferase DHHC" evidence="13">
    <location>
        <begin position="154"/>
        <end position="268"/>
    </location>
</feature>
<reference evidence="14 15" key="1">
    <citation type="submission" date="2021-11" db="EMBL/GenBank/DDBJ databases">
        <title>Black yeast isolated from Biological Soil Crust.</title>
        <authorList>
            <person name="Kurbessoian T."/>
        </authorList>
    </citation>
    <scope>NUCLEOTIDE SEQUENCE [LARGE SCALE GENOMIC DNA]</scope>
    <source>
        <strain evidence="14 15">CCFEE 5522</strain>
    </source>
</reference>
<dbReference type="Pfam" id="PF01529">
    <property type="entry name" value="DHHC"/>
    <property type="match status" value="1"/>
</dbReference>
<dbReference type="PROSITE" id="PS50216">
    <property type="entry name" value="DHHC"/>
    <property type="match status" value="1"/>
</dbReference>
<keyword evidence="8 11" id="KW-0012">Acyltransferase</keyword>
<name>A0AAV9JIN5_9PEZI</name>
<dbReference type="GO" id="GO:0006612">
    <property type="term" value="P:protein targeting to membrane"/>
    <property type="evidence" value="ECO:0007669"/>
    <property type="project" value="TreeGrafter"/>
</dbReference>
<accession>A0AAV9JIN5</accession>
<feature type="transmembrane region" description="Helical" evidence="11">
    <location>
        <begin position="230"/>
        <end position="251"/>
    </location>
</feature>
<dbReference type="InterPro" id="IPR039859">
    <property type="entry name" value="PFA4/ZDH16/20/ERF2-like"/>
</dbReference>
<evidence type="ECO:0000256" key="8">
    <source>
        <dbReference type="ARBA" id="ARBA00023315"/>
    </source>
</evidence>
<keyword evidence="15" id="KW-1185">Reference proteome</keyword>
<evidence type="ECO:0000256" key="3">
    <source>
        <dbReference type="ARBA" id="ARBA00022692"/>
    </source>
</evidence>
<evidence type="ECO:0000256" key="10">
    <source>
        <dbReference type="ARBA" id="ARBA00048048"/>
    </source>
</evidence>
<evidence type="ECO:0000256" key="7">
    <source>
        <dbReference type="ARBA" id="ARBA00023288"/>
    </source>
</evidence>
<comment type="catalytic activity">
    <reaction evidence="10 11">
        <text>L-cysteinyl-[protein] + hexadecanoyl-CoA = S-hexadecanoyl-L-cysteinyl-[protein] + CoA</text>
        <dbReference type="Rhea" id="RHEA:36683"/>
        <dbReference type="Rhea" id="RHEA-COMP:10131"/>
        <dbReference type="Rhea" id="RHEA-COMP:11032"/>
        <dbReference type="ChEBI" id="CHEBI:29950"/>
        <dbReference type="ChEBI" id="CHEBI:57287"/>
        <dbReference type="ChEBI" id="CHEBI:57379"/>
        <dbReference type="ChEBI" id="CHEBI:74151"/>
        <dbReference type="EC" id="2.3.1.225"/>
    </reaction>
</comment>
<evidence type="ECO:0000256" key="4">
    <source>
        <dbReference type="ARBA" id="ARBA00022989"/>
    </source>
</evidence>
<evidence type="ECO:0000256" key="1">
    <source>
        <dbReference type="ARBA" id="ARBA00004141"/>
    </source>
</evidence>
<comment type="subcellular location">
    <subcellularLocation>
        <location evidence="1">Membrane</location>
        <topology evidence="1">Multi-pass membrane protein</topology>
    </subcellularLocation>
</comment>
<keyword evidence="5 11" id="KW-0472">Membrane</keyword>